<comment type="caution">
    <text evidence="2">The sequence shown here is derived from an EMBL/GenBank/DDBJ whole genome shotgun (WGS) entry which is preliminary data.</text>
</comment>
<protein>
    <recommendedName>
        <fullName evidence="1">Abortive infection protein-like C-terminal domain-containing protein</fullName>
    </recommendedName>
</protein>
<dbReference type="EMBL" id="VMRJ01000009">
    <property type="protein sequence ID" value="TVT36747.1"/>
    <property type="molecule type" value="Genomic_DNA"/>
</dbReference>
<dbReference type="OrthoDB" id="1395176at2"/>
<accession>A0A558BJQ7</accession>
<dbReference type="AlphaFoldDB" id="A0A558BJQ7"/>
<keyword evidence="3" id="KW-1185">Reference proteome</keyword>
<reference evidence="2 3" key="1">
    <citation type="submission" date="2019-07" db="EMBL/GenBank/DDBJ databases">
        <title>Hymenobacter sp. straun FUR1 Genome sequencing and assembly.</title>
        <authorList>
            <person name="Chhetri G."/>
        </authorList>
    </citation>
    <scope>NUCLEOTIDE SEQUENCE [LARGE SCALE GENOMIC DNA]</scope>
    <source>
        <strain evidence="2 3">Fur1</strain>
    </source>
</reference>
<dbReference type="InterPro" id="IPR026001">
    <property type="entry name" value="Abi-like_C"/>
</dbReference>
<dbReference type="Pfam" id="PF14355">
    <property type="entry name" value="Abi_C"/>
    <property type="match status" value="1"/>
</dbReference>
<evidence type="ECO:0000313" key="2">
    <source>
        <dbReference type="EMBL" id="TVT36747.1"/>
    </source>
</evidence>
<organism evidence="2 3">
    <name type="scientific">Hymenobacter setariae</name>
    <dbReference type="NCBI Taxonomy" id="2594794"/>
    <lineage>
        <taxon>Bacteria</taxon>
        <taxon>Pseudomonadati</taxon>
        <taxon>Bacteroidota</taxon>
        <taxon>Cytophagia</taxon>
        <taxon>Cytophagales</taxon>
        <taxon>Hymenobacteraceae</taxon>
        <taxon>Hymenobacter</taxon>
    </lineage>
</organism>
<gene>
    <name evidence="2" type="ORF">FNT36_24860</name>
</gene>
<dbReference type="Proteomes" id="UP000317624">
    <property type="component" value="Unassembled WGS sequence"/>
</dbReference>
<proteinExistence type="predicted"/>
<evidence type="ECO:0000313" key="3">
    <source>
        <dbReference type="Proteomes" id="UP000317624"/>
    </source>
</evidence>
<evidence type="ECO:0000259" key="1">
    <source>
        <dbReference type="Pfam" id="PF14355"/>
    </source>
</evidence>
<name>A0A558BJQ7_9BACT</name>
<dbReference type="RefSeq" id="WP_144853386.1">
    <property type="nucleotide sequence ID" value="NZ_VMRJ01000009.1"/>
</dbReference>
<sequence length="262" mass="29715">MSSLTITEKSKIEKLLRMSGGYVLEFSNNSLQNFVADSIKLDILDEKYNQGSGSKANRLRALWSNESDELVGKLLNDLLDKIPEDWERRRDITGEEISEDIRQAYEDSKQACERLIGKTSVEHLDGLQAIDYDENFQLLSHQIKASIDSGEPAAGLDRLHTFLIKYFRHLCTKHGLTTTREEPLNAVFGKYVKALVASGILKSEMSHNILKYSINILSSFNAVRNDQSLAHDNTVLNRDESLLIFRNISALVKFIEHIEAEN</sequence>
<feature type="domain" description="Abortive infection protein-like C-terminal" evidence="1">
    <location>
        <begin position="187"/>
        <end position="255"/>
    </location>
</feature>